<feature type="chain" id="PRO_5031331184" evidence="1">
    <location>
        <begin position="20"/>
        <end position="231"/>
    </location>
</feature>
<evidence type="ECO:0000259" key="2">
    <source>
        <dbReference type="Pfam" id="PF07589"/>
    </source>
</evidence>
<dbReference type="AlphaFoldDB" id="A0A7X4LQ26"/>
<sequence length="231" mass="24797">MVKLVVLLLLTVVAPLTHASFISDVHYNNIEKKALNLDSSFSTGVQEGVIGSDSGWSWVSISGDLDNFVDFYSFTNPESGSNWWFDIDNAFGSMLTLYSTSGVEIWTNIGTGCTDLDASSVGCDSLWADDDSFFLEEIGVTLDAGDYILVMNSYFRSVPATSIPYGLNDKSYVLNVSTDATLSSSVTTLSVSSLTSTSVSQVPEPSSILILGLGLLAIRVVCSAKRKYVTA</sequence>
<dbReference type="RefSeq" id="WP_161158585.1">
    <property type="nucleotide sequence ID" value="NZ_WEKT01000096.1"/>
</dbReference>
<comment type="caution">
    <text evidence="3">The sequence shown here is derived from an EMBL/GenBank/DDBJ whole genome shotgun (WGS) entry which is preliminary data.</text>
</comment>
<reference evidence="3 4" key="1">
    <citation type="submission" date="2019-10" db="EMBL/GenBank/DDBJ databases">
        <title>Vibrio sp. nov. isolated from a shrimp pond.</title>
        <authorList>
            <person name="Gomez-Gil B."/>
            <person name="Enciso-Ibarra J."/>
            <person name="Enciso-Ibarra K."/>
            <person name="Bolan-Mejia C."/>
        </authorList>
    </citation>
    <scope>NUCLEOTIDE SEQUENCE [LARGE SCALE GENOMIC DNA]</scope>
    <source>
        <strain evidence="3 4">CAIM 722</strain>
    </source>
</reference>
<evidence type="ECO:0000313" key="3">
    <source>
        <dbReference type="EMBL" id="MZI96093.1"/>
    </source>
</evidence>
<evidence type="ECO:0000313" key="4">
    <source>
        <dbReference type="Proteomes" id="UP000462621"/>
    </source>
</evidence>
<feature type="domain" description="Ice-binding protein C-terminal" evidence="2">
    <location>
        <begin position="201"/>
        <end position="220"/>
    </location>
</feature>
<dbReference type="Proteomes" id="UP000462621">
    <property type="component" value="Unassembled WGS sequence"/>
</dbReference>
<keyword evidence="4" id="KW-1185">Reference proteome</keyword>
<proteinExistence type="predicted"/>
<gene>
    <name evidence="3" type="ORF">F9817_23195</name>
</gene>
<accession>A0A7X4LQ26</accession>
<organism evidence="3 4">
    <name type="scientific">Vibrio eleionomae</name>
    <dbReference type="NCBI Taxonomy" id="2653505"/>
    <lineage>
        <taxon>Bacteria</taxon>
        <taxon>Pseudomonadati</taxon>
        <taxon>Pseudomonadota</taxon>
        <taxon>Gammaproteobacteria</taxon>
        <taxon>Vibrionales</taxon>
        <taxon>Vibrionaceae</taxon>
        <taxon>Vibrio</taxon>
    </lineage>
</organism>
<evidence type="ECO:0000256" key="1">
    <source>
        <dbReference type="SAM" id="SignalP"/>
    </source>
</evidence>
<dbReference type="NCBIfam" id="TIGR02595">
    <property type="entry name" value="PEP_CTERM"/>
    <property type="match status" value="1"/>
</dbReference>
<dbReference type="EMBL" id="WEKT01000096">
    <property type="protein sequence ID" value="MZI96093.1"/>
    <property type="molecule type" value="Genomic_DNA"/>
</dbReference>
<feature type="signal peptide" evidence="1">
    <location>
        <begin position="1"/>
        <end position="19"/>
    </location>
</feature>
<protein>
    <submittedName>
        <fullName evidence="3">PEP-CTERM sorting domain-containing protein</fullName>
    </submittedName>
</protein>
<dbReference type="InterPro" id="IPR013424">
    <property type="entry name" value="Ice-binding_C"/>
</dbReference>
<keyword evidence="1" id="KW-0732">Signal</keyword>
<name>A0A7X4LQ26_9VIBR</name>
<dbReference type="Pfam" id="PF07589">
    <property type="entry name" value="PEP-CTERM"/>
    <property type="match status" value="1"/>
</dbReference>